<comment type="caution">
    <text evidence="1">The sequence shown here is derived from an EMBL/GenBank/DDBJ whole genome shotgun (WGS) entry which is preliminary data.</text>
</comment>
<protein>
    <recommendedName>
        <fullName evidence="3">PAS domain-containing protein</fullName>
    </recommendedName>
</protein>
<dbReference type="PIRSF" id="PIRSF031878">
    <property type="entry name" value="UCP031878"/>
    <property type="match status" value="1"/>
</dbReference>
<evidence type="ECO:0000313" key="2">
    <source>
        <dbReference type="Proteomes" id="UP000094501"/>
    </source>
</evidence>
<dbReference type="EMBL" id="LPWG01000013">
    <property type="protein sequence ID" value="ODR98550.1"/>
    <property type="molecule type" value="Genomic_DNA"/>
</dbReference>
<dbReference type="OrthoDB" id="8480244at2"/>
<gene>
    <name evidence="1" type="ORF">AUC68_09075</name>
</gene>
<evidence type="ECO:0008006" key="3">
    <source>
        <dbReference type="Google" id="ProtNLM"/>
    </source>
</evidence>
<dbReference type="AlphaFoldDB" id="A0A1E3VYF4"/>
<organism evidence="1 2">
    <name type="scientific">Methyloceanibacter methanicus</name>
    <dbReference type="NCBI Taxonomy" id="1774968"/>
    <lineage>
        <taxon>Bacteria</taxon>
        <taxon>Pseudomonadati</taxon>
        <taxon>Pseudomonadota</taxon>
        <taxon>Alphaproteobacteria</taxon>
        <taxon>Hyphomicrobiales</taxon>
        <taxon>Hyphomicrobiaceae</taxon>
        <taxon>Methyloceanibacter</taxon>
    </lineage>
</organism>
<reference evidence="1 2" key="1">
    <citation type="journal article" date="2016" name="Environ. Microbiol.">
        <title>New Methyloceanibacter diversity from North Sea sediments includes methanotroph containing solely the soluble methane monooxygenase.</title>
        <authorList>
            <person name="Vekeman B."/>
            <person name="Kerckhof F.M."/>
            <person name="Cremers G."/>
            <person name="de Vos P."/>
            <person name="Vandamme P."/>
            <person name="Boon N."/>
            <person name="Op den Camp H.J."/>
            <person name="Heylen K."/>
        </authorList>
    </citation>
    <scope>NUCLEOTIDE SEQUENCE [LARGE SCALE GENOMIC DNA]</scope>
    <source>
        <strain evidence="1 2">R-67174</strain>
    </source>
</reference>
<accession>A0A1E3VYF4</accession>
<proteinExistence type="predicted"/>
<evidence type="ECO:0000313" key="1">
    <source>
        <dbReference type="EMBL" id="ODR98550.1"/>
    </source>
</evidence>
<keyword evidence="2" id="KW-1185">Reference proteome</keyword>
<name>A0A1E3VYF4_9HYPH</name>
<dbReference type="STRING" id="1774968.AUC68_09075"/>
<dbReference type="InterPro" id="IPR009922">
    <property type="entry name" value="DUF1457"/>
</dbReference>
<dbReference type="RefSeq" id="WP_069438009.1">
    <property type="nucleotide sequence ID" value="NZ_LPWG01000013.1"/>
</dbReference>
<dbReference type="Pfam" id="PF07310">
    <property type="entry name" value="PAS_5"/>
    <property type="match status" value="1"/>
</dbReference>
<sequence>MQQATTRKLYAYWDTIRNGRIAPRRFEIEPAKISELLRDTFIVECSGRLAFRFRLAGTRVCHHFGRELRGVDFLSLWSLEDRHTMSSTLGNIVSGGAVGHGTFIAVTQSNREAVFEFALLPLIHTGTAINRILGSITAIDAPFWLGAEPLIALELRDVGLHWPDGLPAFLATNNADAALHARQQFRVVQGGLSRSNHR</sequence>
<dbReference type="Proteomes" id="UP000094501">
    <property type="component" value="Unassembled WGS sequence"/>
</dbReference>